<feature type="compositionally biased region" description="Polar residues" evidence="1">
    <location>
        <begin position="159"/>
        <end position="178"/>
    </location>
</feature>
<feature type="region of interest" description="Disordered" evidence="1">
    <location>
        <begin position="155"/>
        <end position="185"/>
    </location>
</feature>
<dbReference type="Proteomes" id="UP001558613">
    <property type="component" value="Unassembled WGS sequence"/>
</dbReference>
<reference evidence="2 3" key="1">
    <citation type="submission" date="2023-09" db="EMBL/GenBank/DDBJ databases">
        <authorList>
            <person name="Wang M."/>
        </authorList>
    </citation>
    <scope>NUCLEOTIDE SEQUENCE [LARGE SCALE GENOMIC DNA]</scope>
    <source>
        <strain evidence="2">GT-2023</strain>
        <tissue evidence="2">Liver</tissue>
    </source>
</reference>
<gene>
    <name evidence="2" type="ORF">QQF64_036021</name>
</gene>
<evidence type="ECO:0000313" key="2">
    <source>
        <dbReference type="EMBL" id="KAL1276398.1"/>
    </source>
</evidence>
<dbReference type="EMBL" id="JAYMGO010000004">
    <property type="protein sequence ID" value="KAL1276398.1"/>
    <property type="molecule type" value="Genomic_DNA"/>
</dbReference>
<organism evidence="2 3">
    <name type="scientific">Cirrhinus molitorella</name>
    <name type="common">mud carp</name>
    <dbReference type="NCBI Taxonomy" id="172907"/>
    <lineage>
        <taxon>Eukaryota</taxon>
        <taxon>Metazoa</taxon>
        <taxon>Chordata</taxon>
        <taxon>Craniata</taxon>
        <taxon>Vertebrata</taxon>
        <taxon>Euteleostomi</taxon>
        <taxon>Actinopterygii</taxon>
        <taxon>Neopterygii</taxon>
        <taxon>Teleostei</taxon>
        <taxon>Ostariophysi</taxon>
        <taxon>Cypriniformes</taxon>
        <taxon>Cyprinidae</taxon>
        <taxon>Labeoninae</taxon>
        <taxon>Labeonini</taxon>
        <taxon>Cirrhinus</taxon>
    </lineage>
</organism>
<accession>A0ABR3NI80</accession>
<evidence type="ECO:0000256" key="1">
    <source>
        <dbReference type="SAM" id="MobiDB-lite"/>
    </source>
</evidence>
<evidence type="ECO:0000313" key="3">
    <source>
        <dbReference type="Proteomes" id="UP001558613"/>
    </source>
</evidence>
<keyword evidence="3" id="KW-1185">Reference proteome</keyword>
<feature type="region of interest" description="Disordered" evidence="1">
    <location>
        <begin position="79"/>
        <end position="114"/>
    </location>
</feature>
<proteinExistence type="predicted"/>
<sequence>MSIITVTEFLRDRGISEDILSRLEEEKIDRDVILLMDDSVLANYIPSYGDRLALFHFCRSQKPASKRKLGLFERLREKMKLRKQSTTEPQSKETPETSNPKSRSKASKRQIEIGWIHADNKETKQVRTKQGGGTRKLAMDINAGYNEILKEEVQDVQLDGSQQPLSGHQEVRSSSSAALHQRGII</sequence>
<protein>
    <submittedName>
        <fullName evidence="2">Uncharacterized protein</fullName>
    </submittedName>
</protein>
<comment type="caution">
    <text evidence="2">The sequence shown here is derived from an EMBL/GenBank/DDBJ whole genome shotgun (WGS) entry which is preliminary data.</text>
</comment>
<name>A0ABR3NI80_9TELE</name>